<keyword evidence="3 7" id="KW-0732">Signal</keyword>
<evidence type="ECO:0000256" key="6">
    <source>
        <dbReference type="SAM" id="MobiDB-lite"/>
    </source>
</evidence>
<accession>A0A8H8DHD3</accession>
<dbReference type="GO" id="GO:0006888">
    <property type="term" value="P:endoplasmic reticulum to Golgi vesicle-mediated transport"/>
    <property type="evidence" value="ECO:0007669"/>
    <property type="project" value="TreeGrafter"/>
</dbReference>
<evidence type="ECO:0000256" key="7">
    <source>
        <dbReference type="SAM" id="SignalP"/>
    </source>
</evidence>
<feature type="chain" id="PRO_5034609913" evidence="7">
    <location>
        <begin position="33"/>
        <end position="429"/>
    </location>
</feature>
<feature type="region of interest" description="Disordered" evidence="6">
    <location>
        <begin position="84"/>
        <end position="108"/>
    </location>
</feature>
<evidence type="ECO:0000256" key="5">
    <source>
        <dbReference type="ARBA" id="ARBA00023136"/>
    </source>
</evidence>
<evidence type="ECO:0000259" key="8">
    <source>
        <dbReference type="PROSITE" id="PS51328"/>
    </source>
</evidence>
<dbReference type="Proteomes" id="UP000673691">
    <property type="component" value="Unassembled WGS sequence"/>
</dbReference>
<keyword evidence="4" id="KW-1133">Transmembrane helix</keyword>
<dbReference type="PANTHER" id="PTHR12223">
    <property type="entry name" value="VESICULAR MANNOSE-BINDING LECTIN"/>
    <property type="match status" value="1"/>
</dbReference>
<gene>
    <name evidence="9" type="ORF">BJ554DRAFT_1514</name>
</gene>
<evidence type="ECO:0000256" key="3">
    <source>
        <dbReference type="ARBA" id="ARBA00022729"/>
    </source>
</evidence>
<feature type="signal peptide" evidence="7">
    <location>
        <begin position="1"/>
        <end position="32"/>
    </location>
</feature>
<evidence type="ECO:0000256" key="4">
    <source>
        <dbReference type="ARBA" id="ARBA00022989"/>
    </source>
</evidence>
<evidence type="ECO:0000313" key="10">
    <source>
        <dbReference type="Proteomes" id="UP000673691"/>
    </source>
</evidence>
<protein>
    <submittedName>
        <fullName evidence="9">Legume-like lectin family-domain-containing protein</fullName>
    </submittedName>
</protein>
<dbReference type="SUPFAM" id="SSF49899">
    <property type="entry name" value="Concanavalin A-like lectins/glucanases"/>
    <property type="match status" value="1"/>
</dbReference>
<keyword evidence="10" id="KW-1185">Reference proteome</keyword>
<comment type="subcellular location">
    <subcellularLocation>
        <location evidence="1">Membrane</location>
        <topology evidence="1">Single-pass type I membrane protein</topology>
    </subcellularLocation>
</comment>
<dbReference type="PANTHER" id="PTHR12223:SF28">
    <property type="entry name" value="LECTIN, MANNOSE BINDING 1 LIKE"/>
    <property type="match status" value="1"/>
</dbReference>
<dbReference type="OrthoDB" id="10265193at2759"/>
<dbReference type="EMBL" id="JAEFCI010008720">
    <property type="protein sequence ID" value="KAG5458288.1"/>
    <property type="molecule type" value="Genomic_DNA"/>
</dbReference>
<dbReference type="InterPro" id="IPR005052">
    <property type="entry name" value="Lectin_leg"/>
</dbReference>
<proteinExistence type="predicted"/>
<dbReference type="Gene3D" id="2.60.120.200">
    <property type="match status" value="1"/>
</dbReference>
<dbReference type="GO" id="GO:0005793">
    <property type="term" value="C:endoplasmic reticulum-Golgi intermediate compartment"/>
    <property type="evidence" value="ECO:0007669"/>
    <property type="project" value="TreeGrafter"/>
</dbReference>
<feature type="compositionally biased region" description="Basic and acidic residues" evidence="6">
    <location>
        <begin position="92"/>
        <end position="103"/>
    </location>
</feature>
<reference evidence="9 10" key="1">
    <citation type="journal article" name="Sci. Rep.">
        <title>Genome-scale phylogenetic analyses confirm Olpidium as the closest living zoosporic fungus to the non-flagellated, terrestrial fungi.</title>
        <authorList>
            <person name="Chang Y."/>
            <person name="Rochon D."/>
            <person name="Sekimoto S."/>
            <person name="Wang Y."/>
            <person name="Chovatia M."/>
            <person name="Sandor L."/>
            <person name="Salamov A."/>
            <person name="Grigoriev I.V."/>
            <person name="Stajich J.E."/>
            <person name="Spatafora J.W."/>
        </authorList>
    </citation>
    <scope>NUCLEOTIDE SEQUENCE [LARGE SCALE GENOMIC DNA]</scope>
    <source>
        <strain evidence="9">S191</strain>
    </source>
</reference>
<dbReference type="GO" id="GO:0030134">
    <property type="term" value="C:COPII-coated ER to Golgi transport vesicle"/>
    <property type="evidence" value="ECO:0007669"/>
    <property type="project" value="TreeGrafter"/>
</dbReference>
<sequence length="429" mass="47369">MSPASPSADSAREALAAGTLLALLALASGSSAFSSGTADGGSEKRPFRRHDYRLTFKQPYYFNNTIIPFWETFGSMYVEVGAAPDSGAEGGGKGREEQAEGGRRHPKSLSVRARTPPLLRLCRADTIPSEEYIRLTPSVPGLKGSIWSTYACCPTFERRCRRVGVDRQRLTQCAFSRQPNKHPEWEVEFSVAVFGRGAAGGEGLAFWYTKDRAQDGPVFGSKDKWDGLGIIFDTYDENASVSRQKFALTAVVNPLNVQISHLPCGHTSASPKAEQPFSLRRDQRRNCFRDYRNLHAPLWVRVSYHDKRLAVDIDIDKKGKSYVLCFEGHDISLPTGYYFGLSALAGKYAGEERCARDCIFGYRLVGLFYFVSCSAAHVLSGVLFLRSGVRNGTMDAQTITMRLASTATNLTRKLLPTYVLLTFSGLECA</sequence>
<keyword evidence="2" id="KW-0812">Transmembrane</keyword>
<comment type="caution">
    <text evidence="9">The sequence shown here is derived from an EMBL/GenBank/DDBJ whole genome shotgun (WGS) entry which is preliminary data.</text>
</comment>
<evidence type="ECO:0000256" key="2">
    <source>
        <dbReference type="ARBA" id="ARBA00022692"/>
    </source>
</evidence>
<dbReference type="InterPro" id="IPR013320">
    <property type="entry name" value="ConA-like_dom_sf"/>
</dbReference>
<dbReference type="InterPro" id="IPR051136">
    <property type="entry name" value="Intracellular_Lectin-GPT"/>
</dbReference>
<name>A0A8H8DHD3_9FUNG</name>
<feature type="domain" description="L-type lectin-like" evidence="8">
    <location>
        <begin position="126"/>
        <end position="372"/>
    </location>
</feature>
<organism evidence="9 10">
    <name type="scientific">Olpidium bornovanus</name>
    <dbReference type="NCBI Taxonomy" id="278681"/>
    <lineage>
        <taxon>Eukaryota</taxon>
        <taxon>Fungi</taxon>
        <taxon>Fungi incertae sedis</taxon>
        <taxon>Olpidiomycota</taxon>
        <taxon>Olpidiomycotina</taxon>
        <taxon>Olpidiomycetes</taxon>
        <taxon>Olpidiales</taxon>
        <taxon>Olpidiaceae</taxon>
        <taxon>Olpidium</taxon>
    </lineage>
</organism>
<dbReference type="GO" id="GO:0005537">
    <property type="term" value="F:D-mannose binding"/>
    <property type="evidence" value="ECO:0007669"/>
    <property type="project" value="TreeGrafter"/>
</dbReference>
<evidence type="ECO:0000313" key="9">
    <source>
        <dbReference type="EMBL" id="KAG5458288.1"/>
    </source>
</evidence>
<dbReference type="Pfam" id="PF03388">
    <property type="entry name" value="Lectin_leg-like"/>
    <property type="match status" value="1"/>
</dbReference>
<dbReference type="GO" id="GO:0005789">
    <property type="term" value="C:endoplasmic reticulum membrane"/>
    <property type="evidence" value="ECO:0007669"/>
    <property type="project" value="TreeGrafter"/>
</dbReference>
<dbReference type="AlphaFoldDB" id="A0A8H8DHD3"/>
<dbReference type="PROSITE" id="PS51328">
    <property type="entry name" value="L_LECTIN_LIKE"/>
    <property type="match status" value="1"/>
</dbReference>
<keyword evidence="5" id="KW-0472">Membrane</keyword>
<evidence type="ECO:0000256" key="1">
    <source>
        <dbReference type="ARBA" id="ARBA00004479"/>
    </source>
</evidence>
<dbReference type="GO" id="GO:0000139">
    <property type="term" value="C:Golgi membrane"/>
    <property type="evidence" value="ECO:0007669"/>
    <property type="project" value="TreeGrafter"/>
</dbReference>